<dbReference type="InterPro" id="IPR002416">
    <property type="entry name" value="T2SS_protein-GspH"/>
</dbReference>
<dbReference type="SUPFAM" id="SSF54523">
    <property type="entry name" value="Pili subunits"/>
    <property type="match status" value="1"/>
</dbReference>
<keyword evidence="2" id="KW-0488">Methylation</keyword>
<dbReference type="PRINTS" id="PR00885">
    <property type="entry name" value="BCTERIALGSPH"/>
</dbReference>
<keyword evidence="5 6" id="KW-0472">Membrane</keyword>
<dbReference type="EMBL" id="CP012808">
    <property type="protein sequence ID" value="ALH95990.1"/>
    <property type="molecule type" value="Genomic_DNA"/>
</dbReference>
<name>A0A0N9WF36_9GAMM</name>
<dbReference type="KEGG" id="aei:AOY20_10865"/>
<proteinExistence type="predicted"/>
<evidence type="ECO:0000256" key="2">
    <source>
        <dbReference type="ARBA" id="ARBA00022481"/>
    </source>
</evidence>
<reference evidence="7 8" key="1">
    <citation type="journal article" date="2015" name="Int. J. Syst. Evol. Microbiol.">
        <title>Acinetobacter equi sp. nov. isolated from horse faeces.</title>
        <authorList>
            <person name="Poppel M.T."/>
            <person name="Skiebe E."/>
            <person name="Laue M."/>
            <person name="Bergmann H."/>
            <person name="Ebersberger I."/>
            <person name="Garn T."/>
            <person name="Fruth A."/>
            <person name="Baumgardt S."/>
            <person name="Busse H.J."/>
            <person name="Wilharm G."/>
        </authorList>
    </citation>
    <scope>NUCLEOTIDE SEQUENCE [LARGE SCALE GENOMIC DNA]</scope>
    <source>
        <strain evidence="7 8">114</strain>
    </source>
</reference>
<organism evidence="7 8">
    <name type="scientific">Acinetobacter equi</name>
    <dbReference type="NCBI Taxonomy" id="1324350"/>
    <lineage>
        <taxon>Bacteria</taxon>
        <taxon>Pseudomonadati</taxon>
        <taxon>Pseudomonadota</taxon>
        <taxon>Gammaproteobacteria</taxon>
        <taxon>Moraxellales</taxon>
        <taxon>Moraxellaceae</taxon>
        <taxon>Acinetobacter</taxon>
    </lineage>
</organism>
<evidence type="ECO:0000256" key="6">
    <source>
        <dbReference type="SAM" id="Phobius"/>
    </source>
</evidence>
<dbReference type="NCBIfam" id="TIGR02532">
    <property type="entry name" value="IV_pilin_GFxxxE"/>
    <property type="match status" value="1"/>
</dbReference>
<gene>
    <name evidence="7" type="ORF">AOY20_10865</name>
</gene>
<evidence type="ECO:0000313" key="7">
    <source>
        <dbReference type="EMBL" id="ALH95990.1"/>
    </source>
</evidence>
<evidence type="ECO:0000256" key="1">
    <source>
        <dbReference type="ARBA" id="ARBA00004167"/>
    </source>
</evidence>
<dbReference type="InterPro" id="IPR045584">
    <property type="entry name" value="Pilin-like"/>
</dbReference>
<dbReference type="RefSeq" id="WP_054581878.1">
    <property type="nucleotide sequence ID" value="NZ_CP012808.1"/>
</dbReference>
<evidence type="ECO:0000256" key="5">
    <source>
        <dbReference type="ARBA" id="ARBA00023136"/>
    </source>
</evidence>
<comment type="subcellular location">
    <subcellularLocation>
        <location evidence="1">Membrane</location>
        <topology evidence="1">Single-pass membrane protein</topology>
    </subcellularLocation>
</comment>
<keyword evidence="8" id="KW-1185">Reference proteome</keyword>
<dbReference type="OrthoDB" id="6656660at2"/>
<dbReference type="InterPro" id="IPR012902">
    <property type="entry name" value="N_methyl_site"/>
</dbReference>
<dbReference type="STRING" id="1324350.AOY20_10865"/>
<feature type="transmembrane region" description="Helical" evidence="6">
    <location>
        <begin position="12"/>
        <end position="32"/>
    </location>
</feature>
<dbReference type="GO" id="GO:0016020">
    <property type="term" value="C:membrane"/>
    <property type="evidence" value="ECO:0007669"/>
    <property type="project" value="UniProtKB-SubCell"/>
</dbReference>
<evidence type="ECO:0000256" key="4">
    <source>
        <dbReference type="ARBA" id="ARBA00022989"/>
    </source>
</evidence>
<dbReference type="Proteomes" id="UP000064939">
    <property type="component" value="Chromosome"/>
</dbReference>
<evidence type="ECO:0000256" key="3">
    <source>
        <dbReference type="ARBA" id="ARBA00022692"/>
    </source>
</evidence>
<accession>A0A0N9WF36</accession>
<dbReference type="PROSITE" id="PS00409">
    <property type="entry name" value="PROKAR_NTER_METHYL"/>
    <property type="match status" value="1"/>
</dbReference>
<evidence type="ECO:0000313" key="8">
    <source>
        <dbReference type="Proteomes" id="UP000064939"/>
    </source>
</evidence>
<dbReference type="GO" id="GO:0015628">
    <property type="term" value="P:protein secretion by the type II secretion system"/>
    <property type="evidence" value="ECO:0007669"/>
    <property type="project" value="InterPro"/>
</dbReference>
<keyword evidence="4 6" id="KW-1133">Transmembrane helix</keyword>
<dbReference type="Pfam" id="PF07963">
    <property type="entry name" value="N_methyl"/>
    <property type="match status" value="1"/>
</dbReference>
<sequence length="182" mass="21049">MKLSSQKGFTLVELMVVIVIVSIVASLILVNMDSIDHRKVMQAREVLIMDLQRVARESQDQSKILALSLNPSIENNNYQYKIVEYIPFEKSSKKPLIQLDQQWLFYKEFKARELPNDVYVQITPTQYIFENAGNQDLLNDRAPKLIWLGNGEVKPVTIQFYHRQKPIGAEIKIDYLGKIHAS</sequence>
<dbReference type="GO" id="GO:0015627">
    <property type="term" value="C:type II protein secretion system complex"/>
    <property type="evidence" value="ECO:0007669"/>
    <property type="project" value="InterPro"/>
</dbReference>
<keyword evidence="3 6" id="KW-0812">Transmembrane</keyword>
<dbReference type="Gene3D" id="3.30.700.10">
    <property type="entry name" value="Glycoprotein, Type 4 Pilin"/>
    <property type="match status" value="1"/>
</dbReference>
<dbReference type="AlphaFoldDB" id="A0A0N9WF36"/>
<protein>
    <submittedName>
        <fullName evidence="7">Type II secretion system protein GspH</fullName>
    </submittedName>
</protein>